<feature type="region of interest" description="Disordered" evidence="1">
    <location>
        <begin position="1"/>
        <end position="221"/>
    </location>
</feature>
<proteinExistence type="predicted"/>
<feature type="compositionally biased region" description="Polar residues" evidence="1">
    <location>
        <begin position="1"/>
        <end position="24"/>
    </location>
</feature>
<feature type="compositionally biased region" description="Basic and acidic residues" evidence="1">
    <location>
        <begin position="328"/>
        <end position="340"/>
    </location>
</feature>
<accession>A0ABQ9XDM7</accession>
<name>A0ABQ9XDM7_9EUKA</name>
<evidence type="ECO:0000256" key="1">
    <source>
        <dbReference type="SAM" id="MobiDB-lite"/>
    </source>
</evidence>
<dbReference type="EMBL" id="JARBJD010000155">
    <property type="protein sequence ID" value="KAK2949499.1"/>
    <property type="molecule type" value="Genomic_DNA"/>
</dbReference>
<dbReference type="Proteomes" id="UP001281761">
    <property type="component" value="Unassembled WGS sequence"/>
</dbReference>
<organism evidence="2 3">
    <name type="scientific">Blattamonas nauphoetae</name>
    <dbReference type="NCBI Taxonomy" id="2049346"/>
    <lineage>
        <taxon>Eukaryota</taxon>
        <taxon>Metamonada</taxon>
        <taxon>Preaxostyla</taxon>
        <taxon>Oxymonadida</taxon>
        <taxon>Blattamonas</taxon>
    </lineage>
</organism>
<evidence type="ECO:0000313" key="3">
    <source>
        <dbReference type="Proteomes" id="UP001281761"/>
    </source>
</evidence>
<feature type="region of interest" description="Disordered" evidence="1">
    <location>
        <begin position="399"/>
        <end position="483"/>
    </location>
</feature>
<sequence length="483" mass="54209">MSDSPYRLSQSHATLSSPYSQTTGILRDAYMSSPRGSMMGIQPVLSPRQERLPRKKVTFRESDSPSRSHESPHSNRQHSSPSNSQRSPSSTSNPARIPRSPSSLRSSYHFSPMSRRDRDASPINHFVLSSPNTSRNSNSMRHSMPSHHQQSNLRPTNDESALEQSTFPKPNFTSVMEHTSRIYDGQNFEESNDIDGSSSSKEYFRTDQIISTPAQNIDRSEWLQGEDTDRASFHMHSHNRHSIPLLPIPSDSPPQTFRSGGIHSRTYADQTPTRFSSRFQGDFDTPSPHLSGTGTLRSSLYQPPQTLFRQSPSAYVSAKTFISQARKTPKDASKSPRRPLDVVNTKAPRSIDDYLEEIETTKKMGINLIQGNTGYFSERYDFPSVTSATLATLRDIELSHSMSRSPQRERRPQSTSQQSIKSESPKKADFVPRLYCQSPEGHPKANYSSSPISSARSARFHFSSTASPSTYMPRTTGIPQRSE</sequence>
<feature type="compositionally biased region" description="Polar residues" evidence="1">
    <location>
        <begin position="208"/>
        <end position="217"/>
    </location>
</feature>
<protein>
    <submittedName>
        <fullName evidence="2">Uncharacterized protein</fullName>
    </submittedName>
</protein>
<feature type="compositionally biased region" description="Low complexity" evidence="1">
    <location>
        <begin position="77"/>
        <end position="112"/>
    </location>
</feature>
<feature type="compositionally biased region" description="Polar residues" evidence="1">
    <location>
        <begin position="468"/>
        <end position="483"/>
    </location>
</feature>
<reference evidence="2 3" key="1">
    <citation type="journal article" date="2022" name="bioRxiv">
        <title>Genomics of Preaxostyla Flagellates Illuminates Evolutionary Transitions and the Path Towards Mitochondrial Loss.</title>
        <authorList>
            <person name="Novak L.V.F."/>
            <person name="Treitli S.C."/>
            <person name="Pyrih J."/>
            <person name="Halakuc P."/>
            <person name="Pipaliya S.V."/>
            <person name="Vacek V."/>
            <person name="Brzon O."/>
            <person name="Soukal P."/>
            <person name="Eme L."/>
            <person name="Dacks J.B."/>
            <person name="Karnkowska A."/>
            <person name="Elias M."/>
            <person name="Hampl V."/>
        </authorList>
    </citation>
    <scope>NUCLEOTIDE SEQUENCE [LARGE SCALE GENOMIC DNA]</scope>
    <source>
        <strain evidence="2">NAU3</strain>
        <tissue evidence="2">Gut</tissue>
    </source>
</reference>
<comment type="caution">
    <text evidence="2">The sequence shown here is derived from an EMBL/GenBank/DDBJ whole genome shotgun (WGS) entry which is preliminary data.</text>
</comment>
<feature type="region of interest" description="Disordered" evidence="1">
    <location>
        <begin position="321"/>
        <end position="345"/>
    </location>
</feature>
<feature type="compositionally biased region" description="Polar residues" evidence="1">
    <location>
        <begin position="127"/>
        <end position="177"/>
    </location>
</feature>
<feature type="compositionally biased region" description="Polar residues" evidence="1">
    <location>
        <begin position="288"/>
        <end position="302"/>
    </location>
</feature>
<feature type="region of interest" description="Disordered" evidence="1">
    <location>
        <begin position="279"/>
        <end position="302"/>
    </location>
</feature>
<gene>
    <name evidence="2" type="ORF">BLNAU_15587</name>
</gene>
<feature type="compositionally biased region" description="Basic and acidic residues" evidence="1">
    <location>
        <begin position="48"/>
        <end position="73"/>
    </location>
</feature>
<evidence type="ECO:0000313" key="2">
    <source>
        <dbReference type="EMBL" id="KAK2949499.1"/>
    </source>
</evidence>
<keyword evidence="3" id="KW-1185">Reference proteome</keyword>
<feature type="compositionally biased region" description="Low complexity" evidence="1">
    <location>
        <begin position="448"/>
        <end position="467"/>
    </location>
</feature>